<keyword evidence="1 8" id="KW-0963">Cytoplasm</keyword>
<evidence type="ECO:0000256" key="2">
    <source>
        <dbReference type="ARBA" id="ARBA00022598"/>
    </source>
</evidence>
<dbReference type="Pfam" id="PF18072">
    <property type="entry name" value="FGAR-AT_linker"/>
    <property type="match status" value="1"/>
</dbReference>
<sequence>MAQQVSAKEPTVEQIAEQKIYKQFGVSDKEYALICEFMGRKPNYTEIGVFSVMWSEHCAYKNSKPLLKRFPITGPRVLMGPGEGAGIVDIGDNQAVVFKIESHNHPSAVEPYQGAATGVGGIIRDIFSMGARPVALLNSLRFGRLESDRVKYLFEHVVSGIAGYGNCIGIPTVGGEIMFDEAYEGNPLVNAMCVGLIDHDKIQRGVAKGIGNPVFYVGPATGRDGIHGATFASEDLTAESEAKRSAVQVGDPFMEKLVMEATLELIDSGIVLGIQDMGAAGLTCSSAEMASKAGNGMELYLDEVPQREEGMTAYEMMLSESQERMLFVCEPQHEEQAKGIFARWGLHCAKVGKVSDDGRLKLFHKGELVGDMPVKALVDDCPIYDKPSSVPEYYVKNGSIDTNGYEQVIDLNAALKKVLGSPSLASKEWVYNQYDYMVRTSTAVRPGSDAAVVTIRGTRKALAMTTDCNGRFVYLDPEVGGRIAVAEAGRNIVCSGAEPLAITDNLNFGSPEKPEIFWQMEKSVDGMAEACRVLETPVIGGNVSLYNENRNGAIYPTPVVGMVGLVHDTDHITTQEFKAEGDVIFLLGETKAELGGSEFQYAVHGVTEGRPPELDLTVEKRLQGAVLGAIQQGLVASAHDLSEGGLAAALAESGFGRGLGADVTFGSNLRPDIALFSESQSRILLTAKPDNADALAAAVTAAGVAVERLGVVTGERLKIVIGGHNAIDASVAELRHEWKTAISSKMNGKIK</sequence>
<dbReference type="EMBL" id="JBHSNC010000049">
    <property type="protein sequence ID" value="MFC5530973.1"/>
    <property type="molecule type" value="Genomic_DNA"/>
</dbReference>
<feature type="binding site" evidence="8">
    <location>
        <position position="542"/>
    </location>
    <ligand>
        <name>Mg(2+)</name>
        <dbReference type="ChEBI" id="CHEBI:18420"/>
        <label>1</label>
    </ligand>
</feature>
<dbReference type="EC" id="6.3.5.3" evidence="8"/>
<dbReference type="CDD" id="cd02204">
    <property type="entry name" value="PurL_repeat2"/>
    <property type="match status" value="1"/>
</dbReference>
<keyword evidence="7 8" id="KW-0460">Magnesium</keyword>
<feature type="binding site" evidence="8">
    <location>
        <position position="504"/>
    </location>
    <ligand>
        <name>ATP</name>
        <dbReference type="ChEBI" id="CHEBI:30616"/>
    </ligand>
</feature>
<keyword evidence="13" id="KW-1185">Reference proteome</keyword>
<dbReference type="GO" id="GO:0004642">
    <property type="term" value="F:phosphoribosylformylglycinamidine synthase activity"/>
    <property type="evidence" value="ECO:0007669"/>
    <property type="project" value="UniProtKB-EC"/>
</dbReference>
<feature type="domain" description="Phosphoribosylformylglycinamidine synthase linker" evidence="11">
    <location>
        <begin position="15"/>
        <end position="61"/>
    </location>
</feature>
<dbReference type="PANTHER" id="PTHR43555">
    <property type="entry name" value="PHOSPHORIBOSYLFORMYLGLYCINAMIDINE SYNTHASE SUBUNIT PURL"/>
    <property type="match status" value="1"/>
</dbReference>
<evidence type="ECO:0000313" key="12">
    <source>
        <dbReference type="EMBL" id="MFC5530973.1"/>
    </source>
</evidence>
<feature type="domain" description="PurM-like C-terminal" evidence="10">
    <location>
        <begin position="580"/>
        <end position="718"/>
    </location>
</feature>
<evidence type="ECO:0000259" key="9">
    <source>
        <dbReference type="Pfam" id="PF00586"/>
    </source>
</evidence>
<keyword evidence="5 8" id="KW-0658">Purine biosynthesis</keyword>
<feature type="binding site" evidence="8">
    <location>
        <position position="99"/>
    </location>
    <ligand>
        <name>ATP</name>
        <dbReference type="ChEBI" id="CHEBI:30616"/>
    </ligand>
</feature>
<dbReference type="Proteomes" id="UP001596108">
    <property type="component" value="Unassembled WGS sequence"/>
</dbReference>
<proteinExistence type="inferred from homology"/>
<feature type="binding site" evidence="8">
    <location>
        <position position="541"/>
    </location>
    <ligand>
        <name>ATP</name>
        <dbReference type="ChEBI" id="CHEBI:30616"/>
    </ligand>
</feature>
<feature type="domain" description="PurM-like C-terminal" evidence="10">
    <location>
        <begin position="210"/>
        <end position="364"/>
    </location>
</feature>
<accession>A0ABW0R1T0</accession>
<dbReference type="NCBIfam" id="TIGR01736">
    <property type="entry name" value="FGAM_synth_II"/>
    <property type="match status" value="1"/>
</dbReference>
<feature type="binding site" evidence="8">
    <location>
        <position position="544"/>
    </location>
    <ligand>
        <name>substrate</name>
    </ligand>
</feature>
<comment type="similarity">
    <text evidence="8">Belongs to the FGAMS family.</text>
</comment>
<feature type="binding site" evidence="8">
    <location>
        <position position="125"/>
    </location>
    <ligand>
        <name>Mg(2+)</name>
        <dbReference type="ChEBI" id="CHEBI:18420"/>
        <label>2</label>
    </ligand>
</feature>
<feature type="binding site" evidence="8">
    <location>
        <position position="124"/>
    </location>
    <ligand>
        <name>substrate</name>
    </ligand>
</feature>
<dbReference type="SUPFAM" id="SSF56042">
    <property type="entry name" value="PurM C-terminal domain-like"/>
    <property type="match status" value="2"/>
</dbReference>
<evidence type="ECO:0000256" key="3">
    <source>
        <dbReference type="ARBA" id="ARBA00022723"/>
    </source>
</evidence>
<feature type="binding site" evidence="8">
    <location>
        <position position="248"/>
    </location>
    <ligand>
        <name>substrate</name>
    </ligand>
</feature>
<feature type="domain" description="PurM-like N-terminal" evidence="9">
    <location>
        <begin position="82"/>
        <end position="197"/>
    </location>
</feature>
<evidence type="ECO:0000256" key="6">
    <source>
        <dbReference type="ARBA" id="ARBA00022840"/>
    </source>
</evidence>
<dbReference type="HAMAP" id="MF_00420">
    <property type="entry name" value="PurL_2"/>
    <property type="match status" value="1"/>
</dbReference>
<evidence type="ECO:0000256" key="4">
    <source>
        <dbReference type="ARBA" id="ARBA00022741"/>
    </source>
</evidence>
<comment type="pathway">
    <text evidence="8">Purine metabolism; IMP biosynthesis via de novo pathway; 5-amino-1-(5-phospho-D-ribosyl)imidazole from N(2)-formyl-N(1)-(5-phospho-D-ribosyl)glycinamide: step 1/2.</text>
</comment>
<comment type="subcellular location">
    <subcellularLocation>
        <location evidence="8">Cytoplasm</location>
    </subcellularLocation>
</comment>
<dbReference type="InterPro" id="IPR016188">
    <property type="entry name" value="PurM-like_N"/>
</dbReference>
<keyword evidence="3 8" id="KW-0479">Metal-binding</keyword>
<dbReference type="PANTHER" id="PTHR43555:SF1">
    <property type="entry name" value="PHOSPHORIBOSYLFORMYLGLYCINAMIDINE SYNTHASE SUBUNIT PURL"/>
    <property type="match status" value="1"/>
</dbReference>
<feature type="binding site" evidence="8">
    <location>
        <position position="276"/>
    </location>
    <ligand>
        <name>Mg(2+)</name>
        <dbReference type="ChEBI" id="CHEBI:18420"/>
        <label>2</label>
    </ligand>
</feature>
<reference evidence="13" key="1">
    <citation type="journal article" date="2019" name="Int. J. Syst. Evol. Microbiol.">
        <title>The Global Catalogue of Microorganisms (GCM) 10K type strain sequencing project: providing services to taxonomists for standard genome sequencing and annotation.</title>
        <authorList>
            <consortium name="The Broad Institute Genomics Platform"/>
            <consortium name="The Broad Institute Genome Sequencing Center for Infectious Disease"/>
            <person name="Wu L."/>
            <person name="Ma J."/>
        </authorList>
    </citation>
    <scope>NUCLEOTIDE SEQUENCE [LARGE SCALE GENOMIC DNA]</scope>
    <source>
        <strain evidence="13">CGMCC 1.18578</strain>
    </source>
</reference>
<evidence type="ECO:0000256" key="8">
    <source>
        <dbReference type="HAMAP-Rule" id="MF_00420"/>
    </source>
</evidence>
<evidence type="ECO:0000256" key="7">
    <source>
        <dbReference type="ARBA" id="ARBA00022842"/>
    </source>
</evidence>
<dbReference type="InterPro" id="IPR010074">
    <property type="entry name" value="PRibForGlyAmidine_synth_PurL"/>
</dbReference>
<organism evidence="12 13">
    <name type="scientific">Cohnella yongneupensis</name>
    <dbReference type="NCBI Taxonomy" id="425006"/>
    <lineage>
        <taxon>Bacteria</taxon>
        <taxon>Bacillati</taxon>
        <taxon>Bacillota</taxon>
        <taxon>Bacilli</taxon>
        <taxon>Bacillales</taxon>
        <taxon>Paenibacillaceae</taxon>
        <taxon>Cohnella</taxon>
    </lineage>
</organism>
<keyword evidence="4 8" id="KW-0547">Nucleotide-binding</keyword>
<feature type="domain" description="PurM-like N-terminal" evidence="9">
    <location>
        <begin position="447"/>
        <end position="566"/>
    </location>
</feature>
<comment type="catalytic activity">
    <reaction evidence="8">
        <text>N(2)-formyl-N(1)-(5-phospho-beta-D-ribosyl)glycinamide + L-glutamine + ATP + H2O = 2-formamido-N(1)-(5-O-phospho-beta-D-ribosyl)acetamidine + L-glutamate + ADP + phosphate + H(+)</text>
        <dbReference type="Rhea" id="RHEA:17129"/>
        <dbReference type="ChEBI" id="CHEBI:15377"/>
        <dbReference type="ChEBI" id="CHEBI:15378"/>
        <dbReference type="ChEBI" id="CHEBI:29985"/>
        <dbReference type="ChEBI" id="CHEBI:30616"/>
        <dbReference type="ChEBI" id="CHEBI:43474"/>
        <dbReference type="ChEBI" id="CHEBI:58359"/>
        <dbReference type="ChEBI" id="CHEBI:147286"/>
        <dbReference type="ChEBI" id="CHEBI:147287"/>
        <dbReference type="ChEBI" id="CHEBI:456216"/>
        <dbReference type="EC" id="6.3.5.3"/>
    </reaction>
</comment>
<feature type="binding site" evidence="8">
    <location>
        <position position="101"/>
    </location>
    <ligand>
        <name>Mg(2+)</name>
        <dbReference type="ChEBI" id="CHEBI:18420"/>
        <label>1</label>
    </ligand>
</feature>
<evidence type="ECO:0000256" key="5">
    <source>
        <dbReference type="ARBA" id="ARBA00022755"/>
    </source>
</evidence>
<dbReference type="InterPro" id="IPR036921">
    <property type="entry name" value="PurM-like_N_sf"/>
</dbReference>
<comment type="subunit">
    <text evidence="8">Monomer. Part of the FGAM synthase complex composed of 1 PurL, 1 PurQ and 2 PurS subunits.</text>
</comment>
<keyword evidence="6 8" id="KW-0067">ATP-binding</keyword>
<dbReference type="InterPro" id="IPR010918">
    <property type="entry name" value="PurM-like_C_dom"/>
</dbReference>
<dbReference type="CDD" id="cd02203">
    <property type="entry name" value="PurL_repeat1"/>
    <property type="match status" value="1"/>
</dbReference>
<feature type="active site" evidence="8">
    <location>
        <position position="57"/>
    </location>
</feature>
<dbReference type="SUPFAM" id="SSF55326">
    <property type="entry name" value="PurM N-terminal domain-like"/>
    <property type="match status" value="2"/>
</dbReference>
<name>A0ABW0R1T0_9BACL</name>
<dbReference type="InterPro" id="IPR041609">
    <property type="entry name" value="PurL_linker"/>
</dbReference>
<keyword evidence="2 8" id="KW-0436">Ligase</keyword>
<feature type="binding site" evidence="8">
    <location>
        <begin position="320"/>
        <end position="322"/>
    </location>
    <ligand>
        <name>substrate</name>
    </ligand>
</feature>
<feature type="binding site" evidence="8">
    <location>
        <begin position="102"/>
        <end position="105"/>
    </location>
    <ligand>
        <name>substrate</name>
    </ligand>
</feature>
<gene>
    <name evidence="8 12" type="primary">purL</name>
    <name evidence="12" type="ORF">ACFPQ4_16210</name>
</gene>
<dbReference type="Pfam" id="PF02769">
    <property type="entry name" value="AIRS_C"/>
    <property type="match status" value="2"/>
</dbReference>
<comment type="caution">
    <text evidence="8">Lacks conserved residue(s) required for the propagation of feature annotation.</text>
</comment>
<dbReference type="InterPro" id="IPR036676">
    <property type="entry name" value="PurM-like_C_sf"/>
</dbReference>
<feature type="active site" description="Proton acceptor" evidence="8">
    <location>
        <position position="103"/>
    </location>
</feature>
<feature type="binding site" evidence="8">
    <location>
        <position position="60"/>
    </location>
    <ligand>
        <name>ATP</name>
        <dbReference type="ChEBI" id="CHEBI:30616"/>
    </ligand>
</feature>
<dbReference type="Pfam" id="PF00586">
    <property type="entry name" value="AIRS"/>
    <property type="match status" value="2"/>
</dbReference>
<dbReference type="NCBIfam" id="NF002290">
    <property type="entry name" value="PRK01213.1"/>
    <property type="match status" value="1"/>
</dbReference>
<comment type="function">
    <text evidence="8">Part of the phosphoribosylformylglycinamidine synthase complex involved in the purines biosynthetic pathway. Catalyzes the ATP-dependent conversion of formylglycinamide ribonucleotide (FGAR) and glutamine to yield formylglycinamidine ribonucleotide (FGAM) and glutamate. The FGAM synthase complex is composed of three subunits. PurQ produces an ammonia molecule by converting glutamine to glutamate. PurL transfers the ammonia molecule to FGAR to form FGAM in an ATP-dependent manner. PurS interacts with PurQ and PurL and is thought to assist in the transfer of the ammonia molecule from PurQ to PurL.</text>
</comment>
<evidence type="ECO:0000256" key="1">
    <source>
        <dbReference type="ARBA" id="ARBA00022490"/>
    </source>
</evidence>
<dbReference type="Gene3D" id="3.30.1330.10">
    <property type="entry name" value="PurM-like, N-terminal domain"/>
    <property type="match status" value="2"/>
</dbReference>
<protein>
    <recommendedName>
        <fullName evidence="8">Phosphoribosylformylglycinamidine synthase subunit PurL</fullName>
        <shortName evidence="8">FGAM synthase</shortName>
        <ecNumber evidence="8">6.3.5.3</ecNumber>
    </recommendedName>
    <alternativeName>
        <fullName evidence="8">Formylglycinamide ribonucleotide amidotransferase subunit II</fullName>
        <shortName evidence="8">FGAR amidotransferase II</shortName>
        <shortName evidence="8">FGAR-AT II</shortName>
    </alternativeName>
    <alternativeName>
        <fullName evidence="8">Glutamine amidotransferase PurL</fullName>
    </alternativeName>
    <alternativeName>
        <fullName evidence="8">Phosphoribosylformylglycinamidine synthase subunit II</fullName>
    </alternativeName>
</protein>
<dbReference type="Gene3D" id="3.90.650.10">
    <property type="entry name" value="PurM-like C-terminal domain"/>
    <property type="match status" value="2"/>
</dbReference>
<evidence type="ECO:0000259" key="11">
    <source>
        <dbReference type="Pfam" id="PF18072"/>
    </source>
</evidence>
<evidence type="ECO:0000259" key="10">
    <source>
        <dbReference type="Pfam" id="PF02769"/>
    </source>
</evidence>
<evidence type="ECO:0000313" key="13">
    <source>
        <dbReference type="Proteomes" id="UP001596108"/>
    </source>
</evidence>
<dbReference type="PIRSF" id="PIRSF001587">
    <property type="entry name" value="FGAM_synthase_II"/>
    <property type="match status" value="1"/>
</dbReference>
<dbReference type="RefSeq" id="WP_378112918.1">
    <property type="nucleotide sequence ID" value="NZ_JBHSNC010000049.1"/>
</dbReference>
<comment type="caution">
    <text evidence="12">The sequence shown here is derived from an EMBL/GenBank/DDBJ whole genome shotgun (WGS) entry which is preliminary data.</text>
</comment>